<evidence type="ECO:0008006" key="4">
    <source>
        <dbReference type="Google" id="ProtNLM"/>
    </source>
</evidence>
<dbReference type="EMBL" id="LRQR01000052">
    <property type="protein sequence ID" value="KXA61245.1"/>
    <property type="molecule type" value="Genomic_DNA"/>
</dbReference>
<keyword evidence="1" id="KW-0812">Transmembrane</keyword>
<gene>
    <name evidence="2" type="ORF">HMPREF3228_00883</name>
</gene>
<reference evidence="2 3" key="1">
    <citation type="submission" date="2016-01" db="EMBL/GenBank/DDBJ databases">
        <authorList>
            <person name="Oliw E.H."/>
        </authorList>
    </citation>
    <scope>NUCLEOTIDE SEQUENCE [LARGE SCALE GENOMIC DNA]</scope>
    <source>
        <strain evidence="2 3">CMW7705B</strain>
    </source>
</reference>
<dbReference type="Proteomes" id="UP000070065">
    <property type="component" value="Unassembled WGS sequence"/>
</dbReference>
<evidence type="ECO:0000313" key="3">
    <source>
        <dbReference type="Proteomes" id="UP000070065"/>
    </source>
</evidence>
<dbReference type="Pfam" id="PF26336">
    <property type="entry name" value="MacP_activator"/>
    <property type="match status" value="1"/>
</dbReference>
<keyword evidence="1" id="KW-1133">Transmembrane helix</keyword>
<comment type="caution">
    <text evidence="2">The sequence shown here is derived from an EMBL/GenBank/DDBJ whole genome shotgun (WGS) entry which is preliminary data.</text>
</comment>
<feature type="transmembrane region" description="Helical" evidence="1">
    <location>
        <begin position="96"/>
        <end position="113"/>
    </location>
</feature>
<proteinExistence type="predicted"/>
<protein>
    <recommendedName>
        <fullName evidence="4">Foldase</fullName>
    </recommendedName>
</protein>
<dbReference type="NCBIfam" id="NF038277">
    <property type="entry name" value="accessory_MacP"/>
    <property type="match status" value="1"/>
</dbReference>
<accession>A0A133RZQ1</accession>
<evidence type="ECO:0000256" key="1">
    <source>
        <dbReference type="SAM" id="Phobius"/>
    </source>
</evidence>
<name>A0A133RZQ1_STRMT</name>
<sequence length="114" mass="12906">MGIAEKIEEVSMGKPLLTDEMIERANRGEKISGPPLLDDEETKILPTSSSRFGYANPKEHGFSQETLKIQVEPSIHKSRRIENTKRNVFNSKLNKILFAVIFLLILLVLAMKLL</sequence>
<dbReference type="InterPro" id="IPR047752">
    <property type="entry name" value="MacP"/>
</dbReference>
<evidence type="ECO:0000313" key="2">
    <source>
        <dbReference type="EMBL" id="KXA61245.1"/>
    </source>
</evidence>
<dbReference type="AlphaFoldDB" id="A0A133RZQ1"/>
<organism evidence="2 3">
    <name type="scientific">Streptococcus mitis</name>
    <dbReference type="NCBI Taxonomy" id="28037"/>
    <lineage>
        <taxon>Bacteria</taxon>
        <taxon>Bacillati</taxon>
        <taxon>Bacillota</taxon>
        <taxon>Bacilli</taxon>
        <taxon>Lactobacillales</taxon>
        <taxon>Streptococcaceae</taxon>
        <taxon>Streptococcus</taxon>
        <taxon>Streptococcus mitis group</taxon>
    </lineage>
</organism>
<dbReference type="PATRIC" id="fig|28037.231.peg.877"/>
<keyword evidence="1" id="KW-0472">Membrane</keyword>